<feature type="compositionally biased region" description="Acidic residues" evidence="1">
    <location>
        <begin position="89"/>
        <end position="99"/>
    </location>
</feature>
<evidence type="ECO:0000256" key="1">
    <source>
        <dbReference type="SAM" id="MobiDB-lite"/>
    </source>
</evidence>
<feature type="compositionally biased region" description="Basic and acidic residues" evidence="1">
    <location>
        <begin position="45"/>
        <end position="55"/>
    </location>
</feature>
<accession>A0A9D4PK39</accession>
<organism evidence="2 3">
    <name type="scientific">Rhipicephalus sanguineus</name>
    <name type="common">Brown dog tick</name>
    <name type="synonym">Ixodes sanguineus</name>
    <dbReference type="NCBI Taxonomy" id="34632"/>
    <lineage>
        <taxon>Eukaryota</taxon>
        <taxon>Metazoa</taxon>
        <taxon>Ecdysozoa</taxon>
        <taxon>Arthropoda</taxon>
        <taxon>Chelicerata</taxon>
        <taxon>Arachnida</taxon>
        <taxon>Acari</taxon>
        <taxon>Parasitiformes</taxon>
        <taxon>Ixodida</taxon>
        <taxon>Ixodoidea</taxon>
        <taxon>Ixodidae</taxon>
        <taxon>Rhipicephalinae</taxon>
        <taxon>Rhipicephalus</taxon>
        <taxon>Rhipicephalus</taxon>
    </lineage>
</organism>
<dbReference type="AlphaFoldDB" id="A0A9D4PK39"/>
<dbReference type="EMBL" id="JABSTV010001253">
    <property type="protein sequence ID" value="KAH7944083.1"/>
    <property type="molecule type" value="Genomic_DNA"/>
</dbReference>
<protein>
    <submittedName>
        <fullName evidence="2">Uncharacterized protein</fullName>
    </submittedName>
</protein>
<gene>
    <name evidence="2" type="ORF">HPB52_015307</name>
</gene>
<evidence type="ECO:0000313" key="3">
    <source>
        <dbReference type="Proteomes" id="UP000821837"/>
    </source>
</evidence>
<reference evidence="2" key="2">
    <citation type="submission" date="2021-09" db="EMBL/GenBank/DDBJ databases">
        <authorList>
            <person name="Jia N."/>
            <person name="Wang J."/>
            <person name="Shi W."/>
            <person name="Du L."/>
            <person name="Sun Y."/>
            <person name="Zhan W."/>
            <person name="Jiang J."/>
            <person name="Wang Q."/>
            <person name="Zhang B."/>
            <person name="Ji P."/>
            <person name="Sakyi L.B."/>
            <person name="Cui X."/>
            <person name="Yuan T."/>
            <person name="Jiang B."/>
            <person name="Yang W."/>
            <person name="Lam T.T.-Y."/>
            <person name="Chang Q."/>
            <person name="Ding S."/>
            <person name="Wang X."/>
            <person name="Zhu J."/>
            <person name="Ruan X."/>
            <person name="Zhao L."/>
            <person name="Wei J."/>
            <person name="Que T."/>
            <person name="Du C."/>
            <person name="Cheng J."/>
            <person name="Dai P."/>
            <person name="Han X."/>
            <person name="Huang E."/>
            <person name="Gao Y."/>
            <person name="Liu J."/>
            <person name="Shao H."/>
            <person name="Ye R."/>
            <person name="Li L."/>
            <person name="Wei W."/>
            <person name="Wang X."/>
            <person name="Wang C."/>
            <person name="Huo Q."/>
            <person name="Li W."/>
            <person name="Guo W."/>
            <person name="Chen H."/>
            <person name="Chen S."/>
            <person name="Zhou L."/>
            <person name="Zhou L."/>
            <person name="Ni X."/>
            <person name="Tian J."/>
            <person name="Zhou Y."/>
            <person name="Sheng Y."/>
            <person name="Liu T."/>
            <person name="Pan Y."/>
            <person name="Xia L."/>
            <person name="Li J."/>
            <person name="Zhao F."/>
            <person name="Cao W."/>
        </authorList>
    </citation>
    <scope>NUCLEOTIDE SEQUENCE</scope>
    <source>
        <strain evidence="2">Rsan-2018</strain>
        <tissue evidence="2">Larvae</tissue>
    </source>
</reference>
<keyword evidence="3" id="KW-1185">Reference proteome</keyword>
<dbReference type="Proteomes" id="UP000821837">
    <property type="component" value="Unassembled WGS sequence"/>
</dbReference>
<sequence length="113" mass="11591">MPSTSTAQPSTDFLPDDAAGTTDTAELDADAQQEVSAEASSAGGDDNRLPHHFDAPDAASEAGDSIGDLRADEQSLYLDADSESACSTEDSDCADEEESASAKNTALFLNDTG</sequence>
<feature type="region of interest" description="Disordered" evidence="1">
    <location>
        <begin position="1"/>
        <end position="68"/>
    </location>
</feature>
<comment type="caution">
    <text evidence="2">The sequence shown here is derived from an EMBL/GenBank/DDBJ whole genome shotgun (WGS) entry which is preliminary data.</text>
</comment>
<feature type="compositionally biased region" description="Polar residues" evidence="1">
    <location>
        <begin position="1"/>
        <end position="11"/>
    </location>
</feature>
<proteinExistence type="predicted"/>
<reference evidence="2" key="1">
    <citation type="journal article" date="2020" name="Cell">
        <title>Large-Scale Comparative Analyses of Tick Genomes Elucidate Their Genetic Diversity and Vector Capacities.</title>
        <authorList>
            <consortium name="Tick Genome and Microbiome Consortium (TIGMIC)"/>
            <person name="Jia N."/>
            <person name="Wang J."/>
            <person name="Shi W."/>
            <person name="Du L."/>
            <person name="Sun Y."/>
            <person name="Zhan W."/>
            <person name="Jiang J.F."/>
            <person name="Wang Q."/>
            <person name="Zhang B."/>
            <person name="Ji P."/>
            <person name="Bell-Sakyi L."/>
            <person name="Cui X.M."/>
            <person name="Yuan T.T."/>
            <person name="Jiang B.G."/>
            <person name="Yang W.F."/>
            <person name="Lam T.T."/>
            <person name="Chang Q.C."/>
            <person name="Ding S.J."/>
            <person name="Wang X.J."/>
            <person name="Zhu J.G."/>
            <person name="Ruan X.D."/>
            <person name="Zhao L."/>
            <person name="Wei J.T."/>
            <person name="Ye R.Z."/>
            <person name="Que T.C."/>
            <person name="Du C.H."/>
            <person name="Zhou Y.H."/>
            <person name="Cheng J.X."/>
            <person name="Dai P.F."/>
            <person name="Guo W.B."/>
            <person name="Han X.H."/>
            <person name="Huang E.J."/>
            <person name="Li L.F."/>
            <person name="Wei W."/>
            <person name="Gao Y.C."/>
            <person name="Liu J.Z."/>
            <person name="Shao H.Z."/>
            <person name="Wang X."/>
            <person name="Wang C.C."/>
            <person name="Yang T.C."/>
            <person name="Huo Q.B."/>
            <person name="Li W."/>
            <person name="Chen H.Y."/>
            <person name="Chen S.E."/>
            <person name="Zhou L.G."/>
            <person name="Ni X.B."/>
            <person name="Tian J.H."/>
            <person name="Sheng Y."/>
            <person name="Liu T."/>
            <person name="Pan Y.S."/>
            <person name="Xia L.Y."/>
            <person name="Li J."/>
            <person name="Zhao F."/>
            <person name="Cao W.C."/>
        </authorList>
    </citation>
    <scope>NUCLEOTIDE SEQUENCE</scope>
    <source>
        <strain evidence="2">Rsan-2018</strain>
    </source>
</reference>
<feature type="compositionally biased region" description="Low complexity" evidence="1">
    <location>
        <begin position="32"/>
        <end position="44"/>
    </location>
</feature>
<feature type="region of interest" description="Disordered" evidence="1">
    <location>
        <begin position="80"/>
        <end position="113"/>
    </location>
</feature>
<evidence type="ECO:0000313" key="2">
    <source>
        <dbReference type="EMBL" id="KAH7944083.1"/>
    </source>
</evidence>
<name>A0A9D4PK39_RHISA</name>